<dbReference type="EMBL" id="ODYU01001924">
    <property type="protein sequence ID" value="SOQ38806.1"/>
    <property type="molecule type" value="Genomic_DNA"/>
</dbReference>
<accession>A0A2H1VDF1</accession>
<dbReference type="AlphaFoldDB" id="A0A2H1VDF1"/>
<organism evidence="1">
    <name type="scientific">Spodoptera frugiperda</name>
    <name type="common">Fall armyworm</name>
    <dbReference type="NCBI Taxonomy" id="7108"/>
    <lineage>
        <taxon>Eukaryota</taxon>
        <taxon>Metazoa</taxon>
        <taxon>Ecdysozoa</taxon>
        <taxon>Arthropoda</taxon>
        <taxon>Hexapoda</taxon>
        <taxon>Insecta</taxon>
        <taxon>Pterygota</taxon>
        <taxon>Neoptera</taxon>
        <taxon>Endopterygota</taxon>
        <taxon>Lepidoptera</taxon>
        <taxon>Glossata</taxon>
        <taxon>Ditrysia</taxon>
        <taxon>Noctuoidea</taxon>
        <taxon>Noctuidae</taxon>
        <taxon>Amphipyrinae</taxon>
        <taxon>Spodoptera</taxon>
    </lineage>
</organism>
<reference evidence="1" key="1">
    <citation type="submission" date="2016-07" db="EMBL/GenBank/DDBJ databases">
        <authorList>
            <person name="Bretaudeau A."/>
        </authorList>
    </citation>
    <scope>NUCLEOTIDE SEQUENCE</scope>
    <source>
        <strain evidence="1">Rice</strain>
        <tissue evidence="1">Whole body</tissue>
    </source>
</reference>
<evidence type="ECO:0000313" key="1">
    <source>
        <dbReference type="EMBL" id="SOQ38806.1"/>
    </source>
</evidence>
<sequence length="289" mass="31472">MLGLNSRPEPDPSLRRVVFRARPKELSGHHRWSPIGLMPETERAGFRVFNHITGMLLVLCNCTDCLVGRVVASATPVQGVSGMTLGSGKALLSSTESGIVLSSIAIGSSGTPYYMGLITQMMKSWVRAAPGLVTTASPASPWNKKISPKSAHTVSAYQISLKSEDQFNNLPTSLRDSKSQSQNHNLIFLSGENPSITSPALGEVRGNVRLLLTINRPVPTPALRARTPTRNNNLWITQRVAPCGNRTRYPLRGSQLPSHRTNPAIFEEGKSSNYVFPPWKTPEGVSNSY</sequence>
<name>A0A2H1VDF1_SPOFR</name>
<proteinExistence type="predicted"/>
<gene>
    <name evidence="1" type="ORF">SFRICE_019410</name>
</gene>
<protein>
    <submittedName>
        <fullName evidence="1">SFRICE_019410</fullName>
    </submittedName>
</protein>